<proteinExistence type="predicted"/>
<organism evidence="3 4">
    <name type="scientific">Armadillidium nasatum</name>
    <dbReference type="NCBI Taxonomy" id="96803"/>
    <lineage>
        <taxon>Eukaryota</taxon>
        <taxon>Metazoa</taxon>
        <taxon>Ecdysozoa</taxon>
        <taxon>Arthropoda</taxon>
        <taxon>Crustacea</taxon>
        <taxon>Multicrustacea</taxon>
        <taxon>Malacostraca</taxon>
        <taxon>Eumalacostraca</taxon>
        <taxon>Peracarida</taxon>
        <taxon>Isopoda</taxon>
        <taxon>Oniscidea</taxon>
        <taxon>Crinocheta</taxon>
        <taxon>Armadillidiidae</taxon>
        <taxon>Armadillidium</taxon>
    </lineage>
</organism>
<dbReference type="SMART" id="SM00293">
    <property type="entry name" value="PWWP"/>
    <property type="match status" value="1"/>
</dbReference>
<dbReference type="Proteomes" id="UP000326759">
    <property type="component" value="Unassembled WGS sequence"/>
</dbReference>
<feature type="region of interest" description="Disordered" evidence="1">
    <location>
        <begin position="270"/>
        <end position="301"/>
    </location>
</feature>
<feature type="compositionally biased region" description="Polar residues" evidence="1">
    <location>
        <begin position="290"/>
        <end position="301"/>
    </location>
</feature>
<reference evidence="3 4" key="1">
    <citation type="journal article" date="2019" name="PLoS Biol.">
        <title>Sex chromosomes control vertical transmission of feminizing Wolbachia symbionts in an isopod.</title>
        <authorList>
            <person name="Becking T."/>
            <person name="Chebbi M.A."/>
            <person name="Giraud I."/>
            <person name="Moumen B."/>
            <person name="Laverre T."/>
            <person name="Caubet Y."/>
            <person name="Peccoud J."/>
            <person name="Gilbert C."/>
            <person name="Cordaux R."/>
        </authorList>
    </citation>
    <scope>NUCLEOTIDE SEQUENCE [LARGE SCALE GENOMIC DNA]</scope>
    <source>
        <strain evidence="3">ANa2</strain>
        <tissue evidence="3">Whole body excluding digestive tract and cuticle</tissue>
    </source>
</reference>
<feature type="region of interest" description="Disordered" evidence="1">
    <location>
        <begin position="420"/>
        <end position="512"/>
    </location>
</feature>
<feature type="compositionally biased region" description="Polar residues" evidence="1">
    <location>
        <begin position="213"/>
        <end position="227"/>
    </location>
</feature>
<dbReference type="Gene3D" id="2.30.30.140">
    <property type="match status" value="1"/>
</dbReference>
<feature type="region of interest" description="Disordered" evidence="1">
    <location>
        <begin position="133"/>
        <end position="174"/>
    </location>
</feature>
<feature type="region of interest" description="Disordered" evidence="1">
    <location>
        <begin position="547"/>
        <end position="723"/>
    </location>
</feature>
<dbReference type="AlphaFoldDB" id="A0A5N5SKC7"/>
<feature type="compositionally biased region" description="Basic residues" evidence="1">
    <location>
        <begin position="493"/>
        <end position="510"/>
    </location>
</feature>
<accession>A0A5N5SKC7</accession>
<dbReference type="InterPro" id="IPR000313">
    <property type="entry name" value="PWWP_dom"/>
</dbReference>
<evidence type="ECO:0000256" key="1">
    <source>
        <dbReference type="SAM" id="MobiDB-lite"/>
    </source>
</evidence>
<feature type="compositionally biased region" description="Basic residues" evidence="1">
    <location>
        <begin position="629"/>
        <end position="647"/>
    </location>
</feature>
<evidence type="ECO:0000313" key="4">
    <source>
        <dbReference type="Proteomes" id="UP000326759"/>
    </source>
</evidence>
<feature type="region of interest" description="Disordered" evidence="1">
    <location>
        <begin position="371"/>
        <end position="407"/>
    </location>
</feature>
<gene>
    <name evidence="3" type="primary">PWWP2A</name>
    <name evidence="3" type="ORF">Anas_00369</name>
</gene>
<feature type="compositionally biased region" description="Basic and acidic residues" evidence="1">
    <location>
        <begin position="163"/>
        <end position="172"/>
    </location>
</feature>
<dbReference type="SUPFAM" id="SSF63748">
    <property type="entry name" value="Tudor/PWWP/MBT"/>
    <property type="match status" value="1"/>
</dbReference>
<feature type="compositionally biased region" description="Low complexity" evidence="1">
    <location>
        <begin position="698"/>
        <end position="715"/>
    </location>
</feature>
<feature type="compositionally biased region" description="Gly residues" evidence="1">
    <location>
        <begin position="547"/>
        <end position="558"/>
    </location>
</feature>
<feature type="region of interest" description="Disordered" evidence="1">
    <location>
        <begin position="212"/>
        <end position="233"/>
    </location>
</feature>
<feature type="compositionally biased region" description="Basic and acidic residues" evidence="1">
    <location>
        <begin position="665"/>
        <end position="697"/>
    </location>
</feature>
<dbReference type="Pfam" id="PF00855">
    <property type="entry name" value="PWWP"/>
    <property type="match status" value="1"/>
</dbReference>
<dbReference type="OrthoDB" id="5964980at2759"/>
<comment type="caution">
    <text evidence="3">The sequence shown here is derived from an EMBL/GenBank/DDBJ whole genome shotgun (WGS) entry which is preliminary data.</text>
</comment>
<name>A0A5N5SKC7_9CRUS</name>
<protein>
    <submittedName>
        <fullName evidence="3">PWWP domain-containing protein 2A</fullName>
    </submittedName>
</protein>
<evidence type="ECO:0000313" key="3">
    <source>
        <dbReference type="EMBL" id="KAB7494503.1"/>
    </source>
</evidence>
<dbReference type="PROSITE" id="PS50812">
    <property type="entry name" value="PWWP"/>
    <property type="match status" value="1"/>
</dbReference>
<feature type="domain" description="PWWP" evidence="2">
    <location>
        <begin position="861"/>
        <end position="918"/>
    </location>
</feature>
<feature type="compositionally biased region" description="Low complexity" evidence="1">
    <location>
        <begin position="425"/>
        <end position="438"/>
    </location>
</feature>
<dbReference type="EMBL" id="SEYY01023955">
    <property type="protein sequence ID" value="KAB7494503.1"/>
    <property type="molecule type" value="Genomic_DNA"/>
</dbReference>
<feature type="compositionally biased region" description="Low complexity" evidence="1">
    <location>
        <begin position="141"/>
        <end position="162"/>
    </location>
</feature>
<keyword evidence="4" id="KW-1185">Reference proteome</keyword>
<evidence type="ECO:0000259" key="2">
    <source>
        <dbReference type="PROSITE" id="PS50812"/>
    </source>
</evidence>
<feature type="compositionally biased region" description="Basic and acidic residues" evidence="1">
    <location>
        <begin position="376"/>
        <end position="391"/>
    </location>
</feature>
<sequence length="971" mass="107594">MEEQNVVVGKNISVKVEEFLPDLILVSFKNGKKLYQGILLDATNRSIPCGDLNFNNKSQPEEYDSSFDKLYTIKQRYTYFHTSGESFGDPEKRPLNKKVKNSRMTVRLRPRQVLCSNCQSICNENSEKVITSKQSKYTSVSKNNPQKQSNNNNSGTSNNNINKELRSSRETRQSVNMVNSSSCNMLGSHSNSQVYSSPVLVPRLIKLKPSDIESATSVKQEQASSSENEGKTDDVRLPKLKLISGLSPKKTKGKFLKMMISASNTIENGDTKKGGIRTRSHGSLEDKVTNSDLTNNKPSNTNVVHYKSSLDGEMYEIEDVTSSGNVNRPPPDFVDNDVQTSIGDSVANGTKSFDYSSLPLALPKLTILPLPSKSVEPCDMKQKSDKTEKTKNGKKKRSVECDNEGWDEIFNNDNKRIKSLEDEASCPSSSSSENCDSNVDLDKPKQTPILKISFGPGKGTVLKIPAKSTVSETDSTESEDQVESSKSNTVTKAAKKALKKARREAQKKKASAGNSVFFNKTKLTFAGKSPIKLGGLSPARIGGFSPGRFGGASPGRFGGASPSRFGGASPSRFGGASPGRFSGASPGRFSGASPGRFGNTSPGRFGNASPARFQGMMSPRSNVDFLRTQSKKHKHKVKHKKRHKDERKHKSDENIEPNNSLPEPFEIKEESEPLSEKTNLDSSVEKIEDLYKNKQTDSPDPSNNDDSPPYCSPPNQSALQNPKHKLSISIKRVNNASYVACDPHNQSGKLDDSCSTNFNFISHTQDSHHEHSKTNSFLEYDSCSNKTIYEENNFNYLNITSEPEIGSNLDQTLDDTNLRVPNFPWIPNNLSEEDEDTALLWMKLTWHDVDSIEVSEGYLRVGDVVWGKIDDFPWWPAKIIRLKESNGTCKNHQAQVCWYGTSSSSLLLTEDLQPFLKKYNVRYRKEEGGPYQDAVREASLEADQILKDAEQHLNICESPITASPREVDVVS</sequence>